<evidence type="ECO:0000313" key="4">
    <source>
        <dbReference type="Proteomes" id="UP000639643"/>
    </source>
</evidence>
<feature type="region of interest" description="Disordered" evidence="1">
    <location>
        <begin position="301"/>
        <end position="320"/>
    </location>
</feature>
<keyword evidence="4" id="KW-1185">Reference proteome</keyword>
<dbReference type="PANTHER" id="PTHR47843:SF2">
    <property type="entry name" value="BTB DOMAIN-CONTAINING PROTEIN"/>
    <property type="match status" value="1"/>
</dbReference>
<evidence type="ECO:0000256" key="1">
    <source>
        <dbReference type="SAM" id="MobiDB-lite"/>
    </source>
</evidence>
<dbReference type="PANTHER" id="PTHR47843">
    <property type="entry name" value="BTB DOMAIN-CONTAINING PROTEIN-RELATED"/>
    <property type="match status" value="1"/>
</dbReference>
<proteinExistence type="predicted"/>
<dbReference type="InterPro" id="IPR000210">
    <property type="entry name" value="BTB/POZ_dom"/>
</dbReference>
<dbReference type="EMBL" id="WIGM01001244">
    <property type="protein sequence ID" value="KAF6802767.1"/>
    <property type="molecule type" value="Genomic_DNA"/>
</dbReference>
<dbReference type="AlphaFoldDB" id="A0A8H6IXM3"/>
<evidence type="ECO:0000259" key="2">
    <source>
        <dbReference type="PROSITE" id="PS50097"/>
    </source>
</evidence>
<dbReference type="InterPro" id="IPR011333">
    <property type="entry name" value="SKP1/BTB/POZ_sf"/>
</dbReference>
<reference evidence="3" key="1">
    <citation type="journal article" date="2020" name="Phytopathology">
        <title>Genome Sequence Resources of Colletotrichum truncatum, C. plurivorum, C. musicola, and C. sojae: Four Species Pathogenic to Soybean (Glycine max).</title>
        <authorList>
            <person name="Rogerio F."/>
            <person name="Boufleur T.R."/>
            <person name="Ciampi-Guillardi M."/>
            <person name="Sukno S.A."/>
            <person name="Thon M.R."/>
            <person name="Massola Junior N.S."/>
            <person name="Baroncelli R."/>
        </authorList>
    </citation>
    <scope>NUCLEOTIDE SEQUENCE</scope>
    <source>
        <strain evidence="3">LFN0074</strain>
    </source>
</reference>
<organism evidence="3 4">
    <name type="scientific">Colletotrichum musicola</name>
    <dbReference type="NCBI Taxonomy" id="2175873"/>
    <lineage>
        <taxon>Eukaryota</taxon>
        <taxon>Fungi</taxon>
        <taxon>Dikarya</taxon>
        <taxon>Ascomycota</taxon>
        <taxon>Pezizomycotina</taxon>
        <taxon>Sordariomycetes</taxon>
        <taxon>Hypocreomycetidae</taxon>
        <taxon>Glomerellales</taxon>
        <taxon>Glomerellaceae</taxon>
        <taxon>Colletotrichum</taxon>
        <taxon>Colletotrichum orchidearum species complex</taxon>
    </lineage>
</organism>
<dbReference type="PROSITE" id="PS50097">
    <property type="entry name" value="BTB"/>
    <property type="match status" value="1"/>
</dbReference>
<evidence type="ECO:0000313" key="3">
    <source>
        <dbReference type="EMBL" id="KAF6802767.1"/>
    </source>
</evidence>
<protein>
    <recommendedName>
        <fullName evidence="2">BTB domain-containing protein</fullName>
    </recommendedName>
</protein>
<feature type="domain" description="BTB" evidence="2">
    <location>
        <begin position="9"/>
        <end position="84"/>
    </location>
</feature>
<dbReference type="OrthoDB" id="9997739at2759"/>
<gene>
    <name evidence="3" type="ORF">CMUS01_15273</name>
</gene>
<dbReference type="Pfam" id="PF00651">
    <property type="entry name" value="BTB"/>
    <property type="match status" value="1"/>
</dbReference>
<dbReference type="Gene3D" id="3.30.710.10">
    <property type="entry name" value="Potassium Channel Kv1.1, Chain A"/>
    <property type="match status" value="1"/>
</dbReference>
<comment type="caution">
    <text evidence="3">The sequence shown here is derived from an EMBL/GenBank/DDBJ whole genome shotgun (WGS) entry which is preliminary data.</text>
</comment>
<dbReference type="CDD" id="cd18186">
    <property type="entry name" value="BTB_POZ_ZBTB_KLHL-like"/>
    <property type="match status" value="1"/>
</dbReference>
<dbReference type="Proteomes" id="UP000639643">
    <property type="component" value="Unassembled WGS sequence"/>
</dbReference>
<dbReference type="SUPFAM" id="SSF54695">
    <property type="entry name" value="POZ domain"/>
    <property type="match status" value="1"/>
</dbReference>
<sequence>MANRTVAETDCSHIIRFFVGPGKRVFAVHENLIVRHSSVFAAMLNTANAMSEAMKAEVTLGDTQPRTFASLIDWATYGDYKFHTTIQKRPVAAQPQPPRNAAVAKAEGDQHESFEQHLRQYPEDLIAKKPYLLYMQLFVYSGLPDGLYRHPRPELAGTAPADDDFDAELDLAMENREFGERCYHHMQVFVFADCYNIPELRQLCLHKLHRCLQRARLSDKGYQILFEIIAIAYDNTGEGDPLRKLFVQACVADLCLVRQTPGFSGFLDRVPGVAADIFREQPKFWDCRLVALCDVEAKFKRPESDGTPCERDSRKERSDL</sequence>
<accession>A0A8H6IXM3</accession>
<name>A0A8H6IXM3_9PEZI</name>